<evidence type="ECO:0000313" key="1">
    <source>
        <dbReference type="EMBL" id="KRN67005.1"/>
    </source>
</evidence>
<proteinExistence type="predicted"/>
<reference evidence="1 2" key="1">
    <citation type="journal article" date="2015" name="Genome Announc.">
        <title>Expanding the biotechnology potential of lactobacilli through comparative genomics of 213 strains and associated genera.</title>
        <authorList>
            <person name="Sun Z."/>
            <person name="Harris H.M."/>
            <person name="McCann A."/>
            <person name="Guo C."/>
            <person name="Argimon S."/>
            <person name="Zhang W."/>
            <person name="Yang X."/>
            <person name="Jeffery I.B."/>
            <person name="Cooney J.C."/>
            <person name="Kagawa T.F."/>
            <person name="Liu W."/>
            <person name="Song Y."/>
            <person name="Salvetti E."/>
            <person name="Wrobel A."/>
            <person name="Rasinkangas P."/>
            <person name="Parkhill J."/>
            <person name="Rea M.C."/>
            <person name="O'Sullivan O."/>
            <person name="Ritari J."/>
            <person name="Douillard F.P."/>
            <person name="Paul Ross R."/>
            <person name="Yang R."/>
            <person name="Briner A.E."/>
            <person name="Felis G.E."/>
            <person name="de Vos W.M."/>
            <person name="Barrangou R."/>
            <person name="Klaenhammer T.R."/>
            <person name="Caufield P.W."/>
            <person name="Cui Y."/>
            <person name="Zhang H."/>
            <person name="O'Toole P.W."/>
        </authorList>
    </citation>
    <scope>NUCLEOTIDE SEQUENCE [LARGE SCALE GENOMIC DNA]</scope>
    <source>
        <strain evidence="1 2">DSM 17757</strain>
    </source>
</reference>
<sequence>MDAISKHDVIDFILTTKDDEFIKEITILRSISTHKIDLDTQSTVLFEEICELILQNRTNILV</sequence>
<dbReference type="OrthoDB" id="9872446at2"/>
<dbReference type="EMBL" id="JQBR01000003">
    <property type="protein sequence ID" value="KRN67005.1"/>
    <property type="molecule type" value="Genomic_DNA"/>
</dbReference>
<dbReference type="PATRIC" id="fig|319652.3.peg.1104"/>
<organism evidence="1 2">
    <name type="scientific">Pediococcus cellicola</name>
    <dbReference type="NCBI Taxonomy" id="319652"/>
    <lineage>
        <taxon>Bacteria</taxon>
        <taxon>Bacillati</taxon>
        <taxon>Bacillota</taxon>
        <taxon>Bacilli</taxon>
        <taxon>Lactobacillales</taxon>
        <taxon>Lactobacillaceae</taxon>
        <taxon>Pediococcus</taxon>
    </lineage>
</organism>
<evidence type="ECO:0000313" key="2">
    <source>
        <dbReference type="Proteomes" id="UP000051568"/>
    </source>
</evidence>
<protein>
    <submittedName>
        <fullName evidence="1">Uncharacterized protein</fullName>
    </submittedName>
</protein>
<dbReference type="AlphaFoldDB" id="A0A0R2IZA3"/>
<name>A0A0R2IZA3_9LACO</name>
<accession>A0A0R2IZA3</accession>
<dbReference type="RefSeq" id="WP_057749813.1">
    <property type="nucleotide sequence ID" value="NZ_JBHSKU010000003.1"/>
</dbReference>
<comment type="caution">
    <text evidence="1">The sequence shown here is derived from an EMBL/GenBank/DDBJ whole genome shotgun (WGS) entry which is preliminary data.</text>
</comment>
<dbReference type="Proteomes" id="UP000051568">
    <property type="component" value="Unassembled WGS sequence"/>
</dbReference>
<keyword evidence="2" id="KW-1185">Reference proteome</keyword>
<gene>
    <name evidence="1" type="ORF">IV80_GL001095</name>
</gene>